<name>A0A3M0K6Q5_HIRRU</name>
<evidence type="ECO:0008006" key="3">
    <source>
        <dbReference type="Google" id="ProtNLM"/>
    </source>
</evidence>
<proteinExistence type="predicted"/>
<dbReference type="STRING" id="333673.A0A3M0K6Q5"/>
<sequence length="184" mass="20689">MDSAFQDLRGLQGTWRGAVLQELQCQGKGQGFHTDRGKIQDPFELIHNSYEWLKLTKLPHFDNLFSIFTENIFMNDFAAQDPFMPETFEFAWDITPESNKMKFNKSKCRVLHCGHNNPLQRCRLGTLWLDSAQEERDLGVLVSSRLNMSQQCALANGTWPGSGMVWPAGAGHTSPVLGTGEATP</sequence>
<accession>A0A3M0K6Q5</accession>
<comment type="caution">
    <text evidence="1">The sequence shown here is derived from an EMBL/GenBank/DDBJ whole genome shotgun (WGS) entry which is preliminary data.</text>
</comment>
<gene>
    <name evidence="1" type="ORF">DUI87_13877</name>
</gene>
<dbReference type="AlphaFoldDB" id="A0A3M0K6Q5"/>
<dbReference type="EMBL" id="QRBI01000116">
    <property type="protein sequence ID" value="RMC08883.1"/>
    <property type="molecule type" value="Genomic_DNA"/>
</dbReference>
<dbReference type="PANTHER" id="PTHR33332">
    <property type="entry name" value="REVERSE TRANSCRIPTASE DOMAIN-CONTAINING PROTEIN"/>
    <property type="match status" value="1"/>
</dbReference>
<evidence type="ECO:0000313" key="1">
    <source>
        <dbReference type="EMBL" id="RMC08883.1"/>
    </source>
</evidence>
<reference evidence="1 2" key="1">
    <citation type="submission" date="2018-07" db="EMBL/GenBank/DDBJ databases">
        <title>A high quality draft genome assembly of the barn swallow (H. rustica rustica).</title>
        <authorList>
            <person name="Formenti G."/>
            <person name="Chiara M."/>
            <person name="Poveda L."/>
            <person name="Francoijs K.-J."/>
            <person name="Bonisoli-Alquati A."/>
            <person name="Canova L."/>
            <person name="Gianfranceschi L."/>
            <person name="Horner D.S."/>
            <person name="Saino N."/>
        </authorList>
    </citation>
    <scope>NUCLEOTIDE SEQUENCE [LARGE SCALE GENOMIC DNA]</scope>
    <source>
        <strain evidence="1">Chelidonia</strain>
        <tissue evidence="1">Blood</tissue>
    </source>
</reference>
<dbReference type="Proteomes" id="UP000269221">
    <property type="component" value="Unassembled WGS sequence"/>
</dbReference>
<protein>
    <recommendedName>
        <fullName evidence="3">Reverse transcriptase domain-containing protein</fullName>
    </recommendedName>
</protein>
<organism evidence="1 2">
    <name type="scientific">Hirundo rustica rustica</name>
    <dbReference type="NCBI Taxonomy" id="333673"/>
    <lineage>
        <taxon>Eukaryota</taxon>
        <taxon>Metazoa</taxon>
        <taxon>Chordata</taxon>
        <taxon>Craniata</taxon>
        <taxon>Vertebrata</taxon>
        <taxon>Euteleostomi</taxon>
        <taxon>Archelosauria</taxon>
        <taxon>Archosauria</taxon>
        <taxon>Dinosauria</taxon>
        <taxon>Saurischia</taxon>
        <taxon>Theropoda</taxon>
        <taxon>Coelurosauria</taxon>
        <taxon>Aves</taxon>
        <taxon>Neognathae</taxon>
        <taxon>Neoaves</taxon>
        <taxon>Telluraves</taxon>
        <taxon>Australaves</taxon>
        <taxon>Passeriformes</taxon>
        <taxon>Sylvioidea</taxon>
        <taxon>Hirundinidae</taxon>
        <taxon>Hirundo</taxon>
    </lineage>
</organism>
<keyword evidence="2" id="KW-1185">Reference proteome</keyword>
<evidence type="ECO:0000313" key="2">
    <source>
        <dbReference type="Proteomes" id="UP000269221"/>
    </source>
</evidence>
<dbReference type="OrthoDB" id="443634at2759"/>